<dbReference type="InterPro" id="IPR000182">
    <property type="entry name" value="GNAT_dom"/>
</dbReference>
<name>A0A0C3K0P7_PISTI</name>
<evidence type="ECO:0000259" key="4">
    <source>
        <dbReference type="Pfam" id="PF13302"/>
    </source>
</evidence>
<feature type="non-terminal residue" evidence="5">
    <location>
        <position position="1"/>
    </location>
</feature>
<reference evidence="6" key="2">
    <citation type="submission" date="2015-01" db="EMBL/GenBank/DDBJ databases">
        <title>Evolutionary Origins and Diversification of the Mycorrhizal Mutualists.</title>
        <authorList>
            <consortium name="DOE Joint Genome Institute"/>
            <consortium name="Mycorrhizal Genomics Consortium"/>
            <person name="Kohler A."/>
            <person name="Kuo A."/>
            <person name="Nagy L.G."/>
            <person name="Floudas D."/>
            <person name="Copeland A."/>
            <person name="Barry K.W."/>
            <person name="Cichocki N."/>
            <person name="Veneault-Fourrey C."/>
            <person name="LaButti K."/>
            <person name="Lindquist E.A."/>
            <person name="Lipzen A."/>
            <person name="Lundell T."/>
            <person name="Morin E."/>
            <person name="Murat C."/>
            <person name="Riley R."/>
            <person name="Ohm R."/>
            <person name="Sun H."/>
            <person name="Tunlid A."/>
            <person name="Henrissat B."/>
            <person name="Grigoriev I.V."/>
            <person name="Hibbett D.S."/>
            <person name="Martin F."/>
        </authorList>
    </citation>
    <scope>NUCLEOTIDE SEQUENCE [LARGE SCALE GENOMIC DNA]</scope>
    <source>
        <strain evidence="6">Marx 270</strain>
    </source>
</reference>
<dbReference type="AlphaFoldDB" id="A0A0C3K0P7"/>
<dbReference type="InterPro" id="IPR039135">
    <property type="entry name" value="NAT9-like"/>
</dbReference>
<evidence type="ECO:0000313" key="6">
    <source>
        <dbReference type="Proteomes" id="UP000054217"/>
    </source>
</evidence>
<feature type="domain" description="N-acetyltransferase" evidence="4">
    <location>
        <begin position="2"/>
        <end position="149"/>
    </location>
</feature>
<keyword evidence="2" id="KW-0808">Transferase</keyword>
<organism evidence="5 6">
    <name type="scientific">Pisolithus tinctorius Marx 270</name>
    <dbReference type="NCBI Taxonomy" id="870435"/>
    <lineage>
        <taxon>Eukaryota</taxon>
        <taxon>Fungi</taxon>
        <taxon>Dikarya</taxon>
        <taxon>Basidiomycota</taxon>
        <taxon>Agaricomycotina</taxon>
        <taxon>Agaricomycetes</taxon>
        <taxon>Agaricomycetidae</taxon>
        <taxon>Boletales</taxon>
        <taxon>Sclerodermatineae</taxon>
        <taxon>Pisolithaceae</taxon>
        <taxon>Pisolithus</taxon>
    </lineage>
</organism>
<accession>A0A0C3K0P7</accession>
<sequence length="175" mass="19644">MSDPRLLKLTASEPLTLEEEYEMQKKWREDPDKLTFIILAVERKGDPSDYPMVGDVNLFLKGHPSDEDFEAEVEIMIAESDYRRQGLAVEALRLMLTYATGLPSAFMCPPLSQSVPPPPKPLPIPPQSLVARVAQDNRPSISLFEKLQFSVVRVVHVFGEVEMRFGGGGVPIYDK</sequence>
<evidence type="ECO:0000256" key="3">
    <source>
        <dbReference type="ARBA" id="ARBA00023315"/>
    </source>
</evidence>
<evidence type="ECO:0000313" key="5">
    <source>
        <dbReference type="EMBL" id="KIO14968.1"/>
    </source>
</evidence>
<dbReference type="PANTHER" id="PTHR13256">
    <property type="entry name" value="N-ACETYLTRANSFERASE 9"/>
    <property type="match status" value="1"/>
</dbReference>
<evidence type="ECO:0000256" key="1">
    <source>
        <dbReference type="ARBA" id="ARBA00009342"/>
    </source>
</evidence>
<dbReference type="SUPFAM" id="SSF55729">
    <property type="entry name" value="Acyl-CoA N-acyltransferases (Nat)"/>
    <property type="match status" value="1"/>
</dbReference>
<comment type="similarity">
    <text evidence="1">Belongs to the acetyltransferase family. GNAT subfamily.</text>
</comment>
<dbReference type="FunCoup" id="A0A0C3K0P7">
    <property type="interactions" value="239"/>
</dbReference>
<gene>
    <name evidence="5" type="ORF">M404DRAFT_991706</name>
</gene>
<dbReference type="EMBL" id="KN831944">
    <property type="protein sequence ID" value="KIO14968.1"/>
    <property type="molecule type" value="Genomic_DNA"/>
</dbReference>
<dbReference type="Gene3D" id="3.40.630.30">
    <property type="match status" value="1"/>
</dbReference>
<dbReference type="GO" id="GO:0008080">
    <property type="term" value="F:N-acetyltransferase activity"/>
    <property type="evidence" value="ECO:0007669"/>
    <property type="project" value="InterPro"/>
</dbReference>
<keyword evidence="3" id="KW-0012">Acyltransferase</keyword>
<dbReference type="Pfam" id="PF13302">
    <property type="entry name" value="Acetyltransf_3"/>
    <property type="match status" value="1"/>
</dbReference>
<evidence type="ECO:0000256" key="2">
    <source>
        <dbReference type="ARBA" id="ARBA00022679"/>
    </source>
</evidence>
<protein>
    <recommendedName>
        <fullName evidence="4">N-acetyltransferase domain-containing protein</fullName>
    </recommendedName>
</protein>
<dbReference type="Proteomes" id="UP000054217">
    <property type="component" value="Unassembled WGS sequence"/>
</dbReference>
<dbReference type="PANTHER" id="PTHR13256:SF16">
    <property type="entry name" value="ALPHA_BETA-TUBULIN-N-ACETYLTRANSFERASE 9"/>
    <property type="match status" value="1"/>
</dbReference>
<keyword evidence="6" id="KW-1185">Reference proteome</keyword>
<dbReference type="InterPro" id="IPR016181">
    <property type="entry name" value="Acyl_CoA_acyltransferase"/>
</dbReference>
<dbReference type="HOGENOM" id="CLU_073102_0_0_1"/>
<dbReference type="InParanoid" id="A0A0C3K0P7"/>
<proteinExistence type="inferred from homology"/>
<reference evidence="5 6" key="1">
    <citation type="submission" date="2014-04" db="EMBL/GenBank/DDBJ databases">
        <authorList>
            <consortium name="DOE Joint Genome Institute"/>
            <person name="Kuo A."/>
            <person name="Kohler A."/>
            <person name="Costa M.D."/>
            <person name="Nagy L.G."/>
            <person name="Floudas D."/>
            <person name="Copeland A."/>
            <person name="Barry K.W."/>
            <person name="Cichocki N."/>
            <person name="Veneault-Fourrey C."/>
            <person name="LaButti K."/>
            <person name="Lindquist E.A."/>
            <person name="Lipzen A."/>
            <person name="Lundell T."/>
            <person name="Morin E."/>
            <person name="Murat C."/>
            <person name="Sun H."/>
            <person name="Tunlid A."/>
            <person name="Henrissat B."/>
            <person name="Grigoriev I.V."/>
            <person name="Hibbett D.S."/>
            <person name="Martin F."/>
            <person name="Nordberg H.P."/>
            <person name="Cantor M.N."/>
            <person name="Hua S.X."/>
        </authorList>
    </citation>
    <scope>NUCLEOTIDE SEQUENCE [LARGE SCALE GENOMIC DNA]</scope>
    <source>
        <strain evidence="5 6">Marx 270</strain>
    </source>
</reference>
<dbReference type="OrthoDB" id="5043642at2759"/>